<dbReference type="InterPro" id="IPR012373">
    <property type="entry name" value="Ferrdict_sens_TM"/>
</dbReference>
<evidence type="ECO:0000259" key="1">
    <source>
        <dbReference type="Pfam" id="PF04773"/>
    </source>
</evidence>
<keyword evidence="4" id="KW-1185">Reference proteome</keyword>
<dbReference type="Gene3D" id="3.55.50.30">
    <property type="match status" value="1"/>
</dbReference>
<dbReference type="Pfam" id="PF16220">
    <property type="entry name" value="DUF4880"/>
    <property type="match status" value="1"/>
</dbReference>
<dbReference type="EMBL" id="JBIWXY010000002">
    <property type="protein sequence ID" value="MFJ5446530.1"/>
    <property type="molecule type" value="Genomic_DNA"/>
</dbReference>
<dbReference type="InterPro" id="IPR032623">
    <property type="entry name" value="FecR_N"/>
</dbReference>
<dbReference type="Proteomes" id="UP001617669">
    <property type="component" value="Unassembled WGS sequence"/>
</dbReference>
<evidence type="ECO:0000313" key="3">
    <source>
        <dbReference type="EMBL" id="MFJ5446530.1"/>
    </source>
</evidence>
<gene>
    <name evidence="3" type="ORF">ACIKP9_09855</name>
</gene>
<dbReference type="PIRSF" id="PIRSF018266">
    <property type="entry name" value="FecR"/>
    <property type="match status" value="1"/>
</dbReference>
<proteinExistence type="predicted"/>
<name>A0ABW8GMD5_9PROT</name>
<dbReference type="Gene3D" id="2.60.120.1440">
    <property type="match status" value="1"/>
</dbReference>
<dbReference type="Pfam" id="PF04773">
    <property type="entry name" value="FecR"/>
    <property type="match status" value="1"/>
</dbReference>
<feature type="domain" description="FecR N-terminal" evidence="2">
    <location>
        <begin position="13"/>
        <end position="56"/>
    </location>
</feature>
<feature type="domain" description="FecR protein" evidence="1">
    <location>
        <begin position="111"/>
        <end position="204"/>
    </location>
</feature>
<reference evidence="3 4" key="1">
    <citation type="submission" date="2024-11" db="EMBL/GenBank/DDBJ databases">
        <authorList>
            <person name="Kaparullina E.N."/>
            <person name="Delegan Y.A."/>
            <person name="Doronina N.V."/>
        </authorList>
    </citation>
    <scope>NUCLEOTIDE SEQUENCE [LARGE SCALE GENOMIC DNA]</scope>
    <source>
        <strain evidence="3 4">7sh_L</strain>
    </source>
</reference>
<dbReference type="PANTHER" id="PTHR30273:SF2">
    <property type="entry name" value="PROTEIN FECR"/>
    <property type="match status" value="1"/>
</dbReference>
<accession>A0ABW8GMD5</accession>
<comment type="caution">
    <text evidence="3">The sequence shown here is derived from an EMBL/GenBank/DDBJ whole genome shotgun (WGS) entry which is preliminary data.</text>
</comment>
<dbReference type="RefSeq" id="WP_400882068.1">
    <property type="nucleotide sequence ID" value="NZ_JBIWXY010000002.1"/>
</dbReference>
<protein>
    <submittedName>
        <fullName evidence="3">FecR domain-containing protein</fullName>
    </submittedName>
</protein>
<sequence>MSTTLSPALLEVAAEWYVRLHEEMQAEAAQQQRLLFNDWLEADPLHRQAWARVEKLEQRFGMVPADIAMPALRDAAAKRRAVLKTLALLSITAPAGWGAYEYLPWWMVAADYRTATGEQKTIHLPDGSILVLNTATAVDVDYRAEKRLIHLHEGEICITTAADRAQRPFVVQTTHGEIRALGTRFTVHSDTKATQVAVLEHAVKIRLADQQHESLLLEAGHQVQFDRAHAGQVSDVSAYQDAWVRGIMVVENQALAEFIKALSRYRPGILRCDPAAADIRISGAFRVQDTDEVLTNIANTLPIKVVYRTRYWVSVTLREQG</sequence>
<evidence type="ECO:0000259" key="2">
    <source>
        <dbReference type="Pfam" id="PF16220"/>
    </source>
</evidence>
<dbReference type="PANTHER" id="PTHR30273">
    <property type="entry name" value="PERIPLASMIC SIGNAL SENSOR AND SIGMA FACTOR ACTIVATOR FECR-RELATED"/>
    <property type="match status" value="1"/>
</dbReference>
<organism evidence="3 4">
    <name type="scientific">Methylobacillus methanolivorans</name>
    <dbReference type="NCBI Taxonomy" id="1848927"/>
    <lineage>
        <taxon>Bacteria</taxon>
        <taxon>Pseudomonadati</taxon>
        <taxon>Pseudomonadota</taxon>
        <taxon>Betaproteobacteria</taxon>
        <taxon>Nitrosomonadales</taxon>
        <taxon>Methylophilaceae</taxon>
        <taxon>Methylobacillus</taxon>
    </lineage>
</organism>
<dbReference type="InterPro" id="IPR006860">
    <property type="entry name" value="FecR"/>
</dbReference>
<evidence type="ECO:0000313" key="4">
    <source>
        <dbReference type="Proteomes" id="UP001617669"/>
    </source>
</evidence>